<evidence type="ECO:0000313" key="2">
    <source>
        <dbReference type="Proteomes" id="UP001154312"/>
    </source>
</evidence>
<keyword evidence="2" id="KW-1185">Reference proteome</keyword>
<name>A0A9X4H4Z8_9FIRM</name>
<dbReference type="Gene3D" id="3.40.50.150">
    <property type="entry name" value="Vaccinia Virus protein VP39"/>
    <property type="match status" value="1"/>
</dbReference>
<dbReference type="AlphaFoldDB" id="A0A9X4H4Z8"/>
<organism evidence="1 2">
    <name type="scientific">Pelotomaculum isophthalicicum JI</name>
    <dbReference type="NCBI Taxonomy" id="947010"/>
    <lineage>
        <taxon>Bacteria</taxon>
        <taxon>Bacillati</taxon>
        <taxon>Bacillota</taxon>
        <taxon>Clostridia</taxon>
        <taxon>Eubacteriales</taxon>
        <taxon>Desulfotomaculaceae</taxon>
        <taxon>Pelotomaculum</taxon>
    </lineage>
</organism>
<dbReference type="NCBIfam" id="TIGR02081">
    <property type="entry name" value="metW"/>
    <property type="match status" value="1"/>
</dbReference>
<dbReference type="Proteomes" id="UP001154312">
    <property type="component" value="Unassembled WGS sequence"/>
</dbReference>
<dbReference type="InterPro" id="IPR029063">
    <property type="entry name" value="SAM-dependent_MTases_sf"/>
</dbReference>
<accession>A0A9X4H4Z8</accession>
<dbReference type="EMBL" id="JAKOAV010000006">
    <property type="protein sequence ID" value="MDF9407703.1"/>
    <property type="molecule type" value="Genomic_DNA"/>
</dbReference>
<reference evidence="1" key="1">
    <citation type="submission" date="2022-02" db="EMBL/GenBank/DDBJ databases">
        <authorList>
            <person name="Leng L."/>
        </authorList>
    </citation>
    <scope>NUCLEOTIDE SEQUENCE</scope>
    <source>
        <strain evidence="1">JI</strain>
    </source>
</reference>
<evidence type="ECO:0000313" key="1">
    <source>
        <dbReference type="EMBL" id="MDF9407703.1"/>
    </source>
</evidence>
<dbReference type="SUPFAM" id="SSF53335">
    <property type="entry name" value="S-adenosyl-L-methionine-dependent methyltransferases"/>
    <property type="match status" value="1"/>
</dbReference>
<comment type="caution">
    <text evidence="1">The sequence shown here is derived from an EMBL/GenBank/DDBJ whole genome shotgun (WGS) entry which is preliminary data.</text>
</comment>
<protein>
    <submittedName>
        <fullName evidence="1">Methionine biosynthesis protein MetW</fullName>
    </submittedName>
</protein>
<dbReference type="Pfam" id="PF07021">
    <property type="entry name" value="MetW"/>
    <property type="match status" value="1"/>
</dbReference>
<dbReference type="RefSeq" id="WP_277442941.1">
    <property type="nucleotide sequence ID" value="NZ_JAKOAV010000006.1"/>
</dbReference>
<dbReference type="InterPro" id="IPR010743">
    <property type="entry name" value="Methionine_synth_MetW"/>
</dbReference>
<proteinExistence type="predicted"/>
<sequence length="216" mass="24097">MTRKRRSRFDHDVICGLVNEGSSVLDLGCGNGELLIKLIESKNVHGLGIEKDIDQVAKTITKGVPVLHMDLDEGLTGLPDSSFDFVILEKTLQAVKKPLFVLDEMLRVGGSGIVSFPNFGYRQVVDSLVTTGRMPVTSTLPYQWYDTPNIHLFTANDFLDWTRANHVTVEHGLFWVDEAIIPFEEGDASEASEVLFVVKRFDAHIENLPEGRLEAK</sequence>
<gene>
    <name evidence="1" type="primary">metW</name>
    <name evidence="1" type="ORF">L7E55_04905</name>
</gene>
<dbReference type="CDD" id="cd02440">
    <property type="entry name" value="AdoMet_MTases"/>
    <property type="match status" value="1"/>
</dbReference>